<dbReference type="AlphaFoldDB" id="A0A426ZI07"/>
<sequence length="130" mass="14476">MAAGALATSALILAQKMLWSFMPSLRCHLWLGPCRMCKRVHVTQMCRGEGATDRWLCFRTHGPSSQAWAGAHPLLLLAIASYRKGLSWAKDPSGSAPSMNKLVASPSFVRGLEVWSLLYYSPRWLLYLLP</sequence>
<proteinExistence type="predicted"/>
<gene>
    <name evidence="1" type="ORF">B296_00021960</name>
</gene>
<accession>A0A426ZI07</accession>
<dbReference type="Proteomes" id="UP000287651">
    <property type="component" value="Unassembled WGS sequence"/>
</dbReference>
<evidence type="ECO:0000313" key="2">
    <source>
        <dbReference type="Proteomes" id="UP000287651"/>
    </source>
</evidence>
<dbReference type="EMBL" id="AMZH03006526">
    <property type="protein sequence ID" value="RRT63617.1"/>
    <property type="molecule type" value="Genomic_DNA"/>
</dbReference>
<comment type="caution">
    <text evidence="1">The sequence shown here is derived from an EMBL/GenBank/DDBJ whole genome shotgun (WGS) entry which is preliminary data.</text>
</comment>
<reference evidence="1 2" key="1">
    <citation type="journal article" date="2014" name="Agronomy (Basel)">
        <title>A Draft Genome Sequence for Ensete ventricosum, the Drought-Tolerant Tree Against Hunger.</title>
        <authorList>
            <person name="Harrison J."/>
            <person name="Moore K.A."/>
            <person name="Paszkiewicz K."/>
            <person name="Jones T."/>
            <person name="Grant M."/>
            <person name="Ambacheew D."/>
            <person name="Muzemil S."/>
            <person name="Studholme D.J."/>
        </authorList>
    </citation>
    <scope>NUCLEOTIDE SEQUENCE [LARGE SCALE GENOMIC DNA]</scope>
</reference>
<protein>
    <submittedName>
        <fullName evidence="1">Uncharacterized protein</fullName>
    </submittedName>
</protein>
<organism evidence="1 2">
    <name type="scientific">Ensete ventricosum</name>
    <name type="common">Abyssinian banana</name>
    <name type="synonym">Musa ensete</name>
    <dbReference type="NCBI Taxonomy" id="4639"/>
    <lineage>
        <taxon>Eukaryota</taxon>
        <taxon>Viridiplantae</taxon>
        <taxon>Streptophyta</taxon>
        <taxon>Embryophyta</taxon>
        <taxon>Tracheophyta</taxon>
        <taxon>Spermatophyta</taxon>
        <taxon>Magnoliopsida</taxon>
        <taxon>Liliopsida</taxon>
        <taxon>Zingiberales</taxon>
        <taxon>Musaceae</taxon>
        <taxon>Ensete</taxon>
    </lineage>
</organism>
<evidence type="ECO:0000313" key="1">
    <source>
        <dbReference type="EMBL" id="RRT63617.1"/>
    </source>
</evidence>
<name>A0A426ZI07_ENSVE</name>